<protein>
    <submittedName>
        <fullName evidence="10">Positive regulator of purine utilization</fullName>
    </submittedName>
</protein>
<dbReference type="RefSeq" id="XP_056486705.1">
    <property type="nucleotide sequence ID" value="XM_056636085.1"/>
</dbReference>
<dbReference type="GO" id="GO:0005634">
    <property type="term" value="C:nucleus"/>
    <property type="evidence" value="ECO:0007669"/>
    <property type="project" value="UniProtKB-SubCell"/>
</dbReference>
<dbReference type="CDD" id="cd00067">
    <property type="entry name" value="GAL4"/>
    <property type="match status" value="1"/>
</dbReference>
<dbReference type="SMART" id="SM00906">
    <property type="entry name" value="Fungal_trans"/>
    <property type="match status" value="1"/>
</dbReference>
<dbReference type="InterPro" id="IPR007219">
    <property type="entry name" value="XnlR_reg_dom"/>
</dbReference>
<dbReference type="SMART" id="SM00066">
    <property type="entry name" value="GAL4"/>
    <property type="match status" value="1"/>
</dbReference>
<evidence type="ECO:0000256" key="3">
    <source>
        <dbReference type="ARBA" id="ARBA00022833"/>
    </source>
</evidence>
<accession>A0A9W9VT82</accession>
<keyword evidence="6" id="KW-0804">Transcription</keyword>
<keyword evidence="2" id="KW-0479">Metal-binding</keyword>
<evidence type="ECO:0000313" key="11">
    <source>
        <dbReference type="Proteomes" id="UP001147747"/>
    </source>
</evidence>
<gene>
    <name evidence="10" type="ORF">N7509_011448</name>
</gene>
<evidence type="ECO:0000256" key="5">
    <source>
        <dbReference type="ARBA" id="ARBA00023125"/>
    </source>
</evidence>
<feature type="region of interest" description="Disordered" evidence="8">
    <location>
        <begin position="19"/>
        <end position="46"/>
    </location>
</feature>
<sequence length="682" mass="76465">MAATALFLPGSSIDAPLPEGHVSNTILPSPQSSQSHDGPQGDVFGDIPDPQFIKPSAFTQSSSFRNVSACHRCRMRKHRCDQQLPKCRSCEKAQVRCVGYDPITKQEIPRSYVYFLENRVDYLKEILLKHNINFQSAIPLNDDGANCNTAATSISTSSAKVEAVASSGKISDEIPLDTEIPELSNSFHSVILDLLSGKDTKLEITRINEVDRRAGNQQTSAQPSLFRFGFQSSVKGSMELPERETAEKLVDEYFIHTNLHVPVLNRPDFEKVFDQIYYSESSDHPKDQLYFVFIVFAIGAASVTRSHEATPGPELHFRTRSRKRKRPSMQILAAEEYHASAITCLGHCLDSCGNFNLFGDFEGLQALILLCSFALFKSTAPGLANLLDIAIRSAIDLRLYNEQDSPSNMLNLASKSPFDEAHRDWIKDLRRRLWWCVYSLDRLVAPYLERPFFIPDDVITTQFPSILDDQFITRRGILASVDNKSGYKYATLRSLDYSTLAAVSVLDKLEDKCHFAKRSMATLKSMATLTMQMKLSTAEFATPPSCFTHPSVSKETLPSLPTNTRMPDLRQFQGQISHDADPAGNASLQDSFQFPRSEFPPIRCEDETSKFKLAEDSLSKIPTITRDPEDNIKYKSMDFKPSEEACVFQGQYRPQKASSHGITPTLKRQSTFQMLGVILVSL</sequence>
<dbReference type="CDD" id="cd14723">
    <property type="entry name" value="ZIP_Ppr1"/>
    <property type="match status" value="1"/>
</dbReference>
<keyword evidence="5" id="KW-0238">DNA-binding</keyword>
<dbReference type="GeneID" id="81375065"/>
<dbReference type="PANTHER" id="PTHR47782">
    <property type="entry name" value="ZN(II)2CYS6 TRANSCRIPTION FACTOR (EUROFUNG)-RELATED"/>
    <property type="match status" value="1"/>
</dbReference>
<dbReference type="AlphaFoldDB" id="A0A9W9VT82"/>
<dbReference type="Gene3D" id="4.10.240.10">
    <property type="entry name" value="Zn(2)-C6 fungal-type DNA-binding domain"/>
    <property type="match status" value="1"/>
</dbReference>
<dbReference type="GO" id="GO:0043565">
    <property type="term" value="F:sequence-specific DNA binding"/>
    <property type="evidence" value="ECO:0007669"/>
    <property type="project" value="TreeGrafter"/>
</dbReference>
<dbReference type="InterPro" id="IPR052202">
    <property type="entry name" value="Yeast_MetPath_Reg"/>
</dbReference>
<dbReference type="OrthoDB" id="2399539at2759"/>
<dbReference type="FunFam" id="4.10.240.10:FF:000006">
    <property type="entry name" value="Positive regulator of purine utilization"/>
    <property type="match status" value="1"/>
</dbReference>
<evidence type="ECO:0000313" key="10">
    <source>
        <dbReference type="EMBL" id="KAJ5388907.1"/>
    </source>
</evidence>
<evidence type="ECO:0000256" key="7">
    <source>
        <dbReference type="ARBA" id="ARBA00023242"/>
    </source>
</evidence>
<dbReference type="GO" id="GO:0006351">
    <property type="term" value="P:DNA-templated transcription"/>
    <property type="evidence" value="ECO:0007669"/>
    <property type="project" value="InterPro"/>
</dbReference>
<name>A0A9W9VT82_9EURO</name>
<dbReference type="InterPro" id="IPR001138">
    <property type="entry name" value="Zn2Cys6_DnaBD"/>
</dbReference>
<evidence type="ECO:0000256" key="4">
    <source>
        <dbReference type="ARBA" id="ARBA00023015"/>
    </source>
</evidence>
<dbReference type="PROSITE" id="PS50048">
    <property type="entry name" value="ZN2_CY6_FUNGAL_2"/>
    <property type="match status" value="1"/>
</dbReference>
<organism evidence="10 11">
    <name type="scientific">Penicillium cosmopolitanum</name>
    <dbReference type="NCBI Taxonomy" id="1131564"/>
    <lineage>
        <taxon>Eukaryota</taxon>
        <taxon>Fungi</taxon>
        <taxon>Dikarya</taxon>
        <taxon>Ascomycota</taxon>
        <taxon>Pezizomycotina</taxon>
        <taxon>Eurotiomycetes</taxon>
        <taxon>Eurotiomycetidae</taxon>
        <taxon>Eurotiales</taxon>
        <taxon>Aspergillaceae</taxon>
        <taxon>Penicillium</taxon>
    </lineage>
</organism>
<reference evidence="10" key="2">
    <citation type="journal article" date="2023" name="IMA Fungus">
        <title>Comparative genomic study of the Penicillium genus elucidates a diverse pangenome and 15 lateral gene transfer events.</title>
        <authorList>
            <person name="Petersen C."/>
            <person name="Sorensen T."/>
            <person name="Nielsen M.R."/>
            <person name="Sondergaard T.E."/>
            <person name="Sorensen J.L."/>
            <person name="Fitzpatrick D.A."/>
            <person name="Frisvad J.C."/>
            <person name="Nielsen K.L."/>
        </authorList>
    </citation>
    <scope>NUCLEOTIDE SEQUENCE</scope>
    <source>
        <strain evidence="10">IBT 29677</strain>
    </source>
</reference>
<dbReference type="Pfam" id="PF00172">
    <property type="entry name" value="Zn_clus"/>
    <property type="match status" value="1"/>
</dbReference>
<dbReference type="SUPFAM" id="SSF57701">
    <property type="entry name" value="Zn2/Cys6 DNA-binding domain"/>
    <property type="match status" value="1"/>
</dbReference>
<proteinExistence type="predicted"/>
<dbReference type="GO" id="GO:0045944">
    <property type="term" value="P:positive regulation of transcription by RNA polymerase II"/>
    <property type="evidence" value="ECO:0007669"/>
    <property type="project" value="TreeGrafter"/>
</dbReference>
<evidence type="ECO:0000259" key="9">
    <source>
        <dbReference type="PROSITE" id="PS50048"/>
    </source>
</evidence>
<comment type="caution">
    <text evidence="10">The sequence shown here is derived from an EMBL/GenBank/DDBJ whole genome shotgun (WGS) entry which is preliminary data.</text>
</comment>
<dbReference type="GO" id="GO:0008270">
    <property type="term" value="F:zinc ion binding"/>
    <property type="evidence" value="ECO:0007669"/>
    <property type="project" value="InterPro"/>
</dbReference>
<reference evidence="10" key="1">
    <citation type="submission" date="2022-12" db="EMBL/GenBank/DDBJ databases">
        <authorList>
            <person name="Petersen C."/>
        </authorList>
    </citation>
    <scope>NUCLEOTIDE SEQUENCE</scope>
    <source>
        <strain evidence="10">IBT 29677</strain>
    </source>
</reference>
<comment type="subcellular location">
    <subcellularLocation>
        <location evidence="1">Nucleus</location>
    </subcellularLocation>
</comment>
<dbReference type="Pfam" id="PF04082">
    <property type="entry name" value="Fungal_trans"/>
    <property type="match status" value="1"/>
</dbReference>
<keyword evidence="11" id="KW-1185">Reference proteome</keyword>
<evidence type="ECO:0000256" key="1">
    <source>
        <dbReference type="ARBA" id="ARBA00004123"/>
    </source>
</evidence>
<dbReference type="InterPro" id="IPR036864">
    <property type="entry name" value="Zn2-C6_fun-type_DNA-bd_sf"/>
</dbReference>
<evidence type="ECO:0000256" key="6">
    <source>
        <dbReference type="ARBA" id="ARBA00023163"/>
    </source>
</evidence>
<dbReference type="PROSITE" id="PS00463">
    <property type="entry name" value="ZN2_CY6_FUNGAL_1"/>
    <property type="match status" value="1"/>
</dbReference>
<dbReference type="EMBL" id="JAPZBU010000009">
    <property type="protein sequence ID" value="KAJ5388907.1"/>
    <property type="molecule type" value="Genomic_DNA"/>
</dbReference>
<evidence type="ECO:0000256" key="8">
    <source>
        <dbReference type="SAM" id="MobiDB-lite"/>
    </source>
</evidence>
<keyword evidence="7" id="KW-0539">Nucleus</keyword>
<keyword evidence="3" id="KW-0862">Zinc</keyword>
<dbReference type="Proteomes" id="UP001147747">
    <property type="component" value="Unassembled WGS sequence"/>
</dbReference>
<feature type="domain" description="Zn(2)-C6 fungal-type" evidence="9">
    <location>
        <begin position="69"/>
        <end position="98"/>
    </location>
</feature>
<keyword evidence="4" id="KW-0805">Transcription regulation</keyword>
<dbReference type="PANTHER" id="PTHR47782:SF1">
    <property type="entry name" value="PYRIMIDINE PATHWAY REGULATORY PROTEIN 1"/>
    <property type="match status" value="1"/>
</dbReference>
<evidence type="ECO:0000256" key="2">
    <source>
        <dbReference type="ARBA" id="ARBA00022723"/>
    </source>
</evidence>
<dbReference type="CDD" id="cd12148">
    <property type="entry name" value="fungal_TF_MHR"/>
    <property type="match status" value="1"/>
</dbReference>
<feature type="compositionally biased region" description="Polar residues" evidence="8">
    <location>
        <begin position="22"/>
        <end position="37"/>
    </location>
</feature>
<dbReference type="GO" id="GO:0000981">
    <property type="term" value="F:DNA-binding transcription factor activity, RNA polymerase II-specific"/>
    <property type="evidence" value="ECO:0007669"/>
    <property type="project" value="InterPro"/>
</dbReference>